<evidence type="ECO:0000313" key="2">
    <source>
        <dbReference type="Proteomes" id="UP001064027"/>
    </source>
</evidence>
<reference evidence="1" key="1">
    <citation type="submission" date="2022-09" db="EMBL/GenBank/DDBJ databases">
        <title>Complete genome sequence of Rossellomorea vietnamensis strain RL-WG62, a newly isolated PGPR with the potential for plant salinity stress alleviation.</title>
        <authorList>
            <person name="Ren L."/>
            <person name="Wang G."/>
            <person name="Hu H."/>
        </authorList>
    </citation>
    <scope>NUCLEOTIDE SEQUENCE</scope>
    <source>
        <strain evidence="1">RL-WG62</strain>
    </source>
</reference>
<dbReference type="Proteomes" id="UP001064027">
    <property type="component" value="Chromosome"/>
</dbReference>
<gene>
    <name evidence="1" type="ORF">N5C46_03510</name>
</gene>
<accession>A0ACD4C904</accession>
<organism evidence="1 2">
    <name type="scientific">Rossellomorea vietnamensis</name>
    <dbReference type="NCBI Taxonomy" id="218284"/>
    <lineage>
        <taxon>Bacteria</taxon>
        <taxon>Bacillati</taxon>
        <taxon>Bacillota</taxon>
        <taxon>Bacilli</taxon>
        <taxon>Bacillales</taxon>
        <taxon>Bacillaceae</taxon>
        <taxon>Rossellomorea</taxon>
    </lineage>
</organism>
<keyword evidence="2" id="KW-1185">Reference proteome</keyword>
<proteinExistence type="predicted"/>
<dbReference type="EMBL" id="CP104558">
    <property type="protein sequence ID" value="UXH45150.1"/>
    <property type="molecule type" value="Genomic_DNA"/>
</dbReference>
<name>A0ACD4C904_9BACI</name>
<sequence length="289" mass="30990">MKEVTYDMEWILFMIGGAVIGVISGFFGIGGGIVLTPTLLVLGYEPSQAIILSLMLTLGSTVTGTLSHLRLKNVSKKLAVFLGVFGVIGSVVTVPFVKWLDAINGASTFISIVYIGILSWFSYQFLSKRQQDSKPKGIFAAPVIGLFTGMISSLMGVSGGFVMTPLLTKWLKLDLNKAIGTSISAASIIVLSGITSYMYTGESLDYRHGILLIIGALIGTPIGSIQLKRFSGVIVKRMLAVLYMVVAVSVFFKMLSIATVSLGLILGAVLVFFGMLIYSVQQSKRTANY</sequence>
<evidence type="ECO:0000313" key="1">
    <source>
        <dbReference type="EMBL" id="UXH45150.1"/>
    </source>
</evidence>
<protein>
    <submittedName>
        <fullName evidence="1">Sulfite exporter TauE/SafE family protein</fullName>
    </submittedName>
</protein>